<evidence type="ECO:0000313" key="8">
    <source>
        <dbReference type="Proteomes" id="UP000246058"/>
    </source>
</evidence>
<dbReference type="PANTHER" id="PTHR11757:SF19">
    <property type="entry name" value="PROLYL ENDOPEPTIDASE-LIKE"/>
    <property type="match status" value="1"/>
</dbReference>
<keyword evidence="3" id="KW-0378">Hydrolase</keyword>
<dbReference type="InterPro" id="IPR002470">
    <property type="entry name" value="Peptidase_S9A"/>
</dbReference>
<evidence type="ECO:0000259" key="5">
    <source>
        <dbReference type="Pfam" id="PF00326"/>
    </source>
</evidence>
<evidence type="ECO:0000313" key="7">
    <source>
        <dbReference type="EMBL" id="AWN35230.1"/>
    </source>
</evidence>
<dbReference type="KEGG" id="meti:DK427_05345"/>
<dbReference type="SUPFAM" id="SSF50993">
    <property type="entry name" value="Peptidase/esterase 'gauge' domain"/>
    <property type="match status" value="1"/>
</dbReference>
<dbReference type="Gene3D" id="2.130.10.120">
    <property type="entry name" value="Prolyl oligopeptidase, N-terminal domain"/>
    <property type="match status" value="1"/>
</dbReference>
<keyword evidence="2" id="KW-0645">Protease</keyword>
<dbReference type="EMBL" id="CP029551">
    <property type="protein sequence ID" value="AWN35230.1"/>
    <property type="molecule type" value="Genomic_DNA"/>
</dbReference>
<proteinExistence type="inferred from homology"/>
<dbReference type="InterPro" id="IPR023302">
    <property type="entry name" value="Pept_S9A_N"/>
</dbReference>
<comment type="similarity">
    <text evidence="1">Belongs to the peptidase S9A family.</text>
</comment>
<dbReference type="OrthoDB" id="9801421at2"/>
<gene>
    <name evidence="7" type="ORF">DK427_05345</name>
</gene>
<dbReference type="InterPro" id="IPR051543">
    <property type="entry name" value="Serine_Peptidase_S9A"/>
</dbReference>
<dbReference type="Pfam" id="PF00326">
    <property type="entry name" value="Peptidase_S9"/>
    <property type="match status" value="1"/>
</dbReference>
<evidence type="ECO:0000256" key="1">
    <source>
        <dbReference type="ARBA" id="ARBA00005228"/>
    </source>
</evidence>
<dbReference type="InterPro" id="IPR029058">
    <property type="entry name" value="AB_hydrolase_fold"/>
</dbReference>
<dbReference type="SUPFAM" id="SSF53474">
    <property type="entry name" value="alpha/beta-Hydrolases"/>
    <property type="match status" value="1"/>
</dbReference>
<keyword evidence="8" id="KW-1185">Reference proteome</keyword>
<evidence type="ECO:0000259" key="6">
    <source>
        <dbReference type="Pfam" id="PF02897"/>
    </source>
</evidence>
<dbReference type="InterPro" id="IPR001375">
    <property type="entry name" value="Peptidase_S9_cat"/>
</dbReference>
<dbReference type="PRINTS" id="PR00862">
    <property type="entry name" value="PROLIGOPTASE"/>
</dbReference>
<accession>A0A2U8VNV5</accession>
<feature type="domain" description="Peptidase S9A N-terminal" evidence="6">
    <location>
        <begin position="18"/>
        <end position="432"/>
    </location>
</feature>
<dbReference type="RefSeq" id="WP_109950356.1">
    <property type="nucleotide sequence ID" value="NZ_CP029551.1"/>
</dbReference>
<name>A0A2U8VNV5_9HYPH</name>
<dbReference type="GO" id="GO:0006508">
    <property type="term" value="P:proteolysis"/>
    <property type="evidence" value="ECO:0007669"/>
    <property type="project" value="UniProtKB-KW"/>
</dbReference>
<feature type="domain" description="Peptidase S9 prolyl oligopeptidase catalytic" evidence="5">
    <location>
        <begin position="492"/>
        <end position="708"/>
    </location>
</feature>
<dbReference type="Proteomes" id="UP000246058">
    <property type="component" value="Chromosome"/>
</dbReference>
<dbReference type="AlphaFoldDB" id="A0A2U8VNV5"/>
<dbReference type="Pfam" id="PF02897">
    <property type="entry name" value="Peptidase_S9_N"/>
    <property type="match status" value="1"/>
</dbReference>
<evidence type="ECO:0000256" key="4">
    <source>
        <dbReference type="ARBA" id="ARBA00022825"/>
    </source>
</evidence>
<keyword evidence="4" id="KW-0720">Serine protease</keyword>
<organism evidence="7 8">
    <name type="scientific">Methylobacterium radiodurans</name>
    <dbReference type="NCBI Taxonomy" id="2202828"/>
    <lineage>
        <taxon>Bacteria</taxon>
        <taxon>Pseudomonadati</taxon>
        <taxon>Pseudomonadota</taxon>
        <taxon>Alphaproteobacteria</taxon>
        <taxon>Hyphomicrobiales</taxon>
        <taxon>Methylobacteriaceae</taxon>
        <taxon>Methylobacterium</taxon>
    </lineage>
</organism>
<dbReference type="PANTHER" id="PTHR11757">
    <property type="entry name" value="PROTEASE FAMILY S9A OLIGOPEPTIDASE"/>
    <property type="match status" value="1"/>
</dbReference>
<dbReference type="Gene3D" id="3.40.50.1820">
    <property type="entry name" value="alpha/beta hydrolase"/>
    <property type="match status" value="1"/>
</dbReference>
<protein>
    <submittedName>
        <fullName evidence="7">S9 family peptidase</fullName>
    </submittedName>
</protein>
<reference evidence="7 8" key="1">
    <citation type="submission" date="2018-05" db="EMBL/GenBank/DDBJ databases">
        <title>Complete Genome Sequence of Methylobacterium sp. 17Sr1-43.</title>
        <authorList>
            <person name="Srinivasan S."/>
        </authorList>
    </citation>
    <scope>NUCLEOTIDE SEQUENCE [LARGE SCALE GENOMIC DNA]</scope>
    <source>
        <strain evidence="7 8">17Sr1-43</strain>
    </source>
</reference>
<sequence length="710" mass="77899">MAPTSSAFPPRSDASVAERRPHAYAVHGRQITDDYAWLKAENWQAVLKDPAALPADIAAYLNAENAYAEAMLAEVGPLRKTLVAEMRGRIREDDSGVPDPDGPWSYYTRHREGGQHPLVCRRPRDPSRPEDLGAETDEVILIDGDREGAGLAFFEIAAAVHADDHGRLAWSADTKGSELYTIRVRDLATGQDLDDRVEATSGEAVWGGDGQSFWYVAVDANHRPAKVMRHRVGTAQSEDEVVYSEPDPGYFVHIGQTQSGAYLTVTASDHETSEVHLLDRHAAHAPLRVVQPREPLLIYSVEHRGADLYILTNADGAEDFKIVTAPLATPGRAHWRDLVPYRAGVMIRHLHLLENHLVRLEIENARPRIIVRDLGTAEEHAVAFAEEAYSLGLQSGHAFATPVIRFVYSSMTTPAETWDYDCATRERVLRKRQTVPSGHDPAAYVTRRLFATAPDGEQVPISLLHRRDLPLDGSAPLLLYGYGSYGTLMPAAFRTNLLSLVDRGFVYAIAHVRGGTEKGWRWYLDGKREKKPNTFSDFVACARALIAAQYTAEKKIVAHGGSAGGMLMGAVANLAPELFAGIVADVPFVDVLNTMLDGDLPLTPPEWPEWGNPAESEEAFRTILSYSPYENVAPKAYPAILALGGLTDPRVTYWEPAKWVARLRATMTGGGPVILRINMEAGHGGAAGRFDRLEEVGLIYAFALMAVGKA</sequence>
<dbReference type="GO" id="GO:0004252">
    <property type="term" value="F:serine-type endopeptidase activity"/>
    <property type="evidence" value="ECO:0007669"/>
    <property type="project" value="InterPro"/>
</dbReference>
<evidence type="ECO:0000256" key="3">
    <source>
        <dbReference type="ARBA" id="ARBA00022801"/>
    </source>
</evidence>
<evidence type="ECO:0000256" key="2">
    <source>
        <dbReference type="ARBA" id="ARBA00022670"/>
    </source>
</evidence>